<dbReference type="PANTHER" id="PTHR15503:SF36">
    <property type="entry name" value="RETROTRANSPOSON GAG-LIKE PROTEIN 5"/>
    <property type="match status" value="1"/>
</dbReference>
<gene>
    <name evidence="2" type="ORF">BU61_8477</name>
</gene>
<evidence type="ECO:0000259" key="1">
    <source>
        <dbReference type="Pfam" id="PF03732"/>
    </source>
</evidence>
<protein>
    <submittedName>
        <fullName evidence="2">Retrotransposon gag domain-containing protein 4-like</fullName>
    </submittedName>
</protein>
<proteinExistence type="predicted"/>
<organism evidence="2 3">
    <name type="scientific">Pontoporia blainvillei</name>
    <name type="common">Franciscana</name>
    <name type="synonym">Delphinus blainvillei</name>
    <dbReference type="NCBI Taxonomy" id="48723"/>
    <lineage>
        <taxon>Eukaryota</taxon>
        <taxon>Metazoa</taxon>
        <taxon>Chordata</taxon>
        <taxon>Craniata</taxon>
        <taxon>Vertebrata</taxon>
        <taxon>Euteleostomi</taxon>
        <taxon>Mammalia</taxon>
        <taxon>Eutheria</taxon>
        <taxon>Laurasiatheria</taxon>
        <taxon>Artiodactyla</taxon>
        <taxon>Whippomorpha</taxon>
        <taxon>Cetacea</taxon>
        <taxon>Odontoceti</taxon>
        <taxon>Pontoporiidae</taxon>
        <taxon>Pontoporia</taxon>
    </lineage>
</organism>
<name>A0ABX0S7G4_PONBL</name>
<reference evidence="2" key="1">
    <citation type="submission" date="2018-05" db="EMBL/GenBank/DDBJ databases">
        <authorList>
            <person name="Pedro S.L.S."/>
            <person name="Freitas R.C."/>
            <person name="Barreto A.S."/>
            <person name="Lima A.O.S."/>
        </authorList>
    </citation>
    <scope>NUCLEOTIDE SEQUENCE</scope>
    <source>
        <strain evidence="2">BP203</strain>
        <tissue evidence="2">Muscle</tissue>
    </source>
</reference>
<dbReference type="InterPro" id="IPR032567">
    <property type="entry name" value="RTL1-rel"/>
</dbReference>
<comment type="caution">
    <text evidence="2">The sequence shown here is derived from an EMBL/GenBank/DDBJ whole genome shotgun (WGS) entry which is preliminary data.</text>
</comment>
<keyword evidence="3" id="KW-1185">Reference proteome</keyword>
<dbReference type="Proteomes" id="UP001165941">
    <property type="component" value="Unassembled WGS sequence"/>
</dbReference>
<dbReference type="PANTHER" id="PTHR15503">
    <property type="entry name" value="LDOC1 RELATED"/>
    <property type="match status" value="1"/>
</dbReference>
<accession>A0ABX0S7G4</accession>
<sequence>MQLETFIADHEDHFPGGAERVSFLISFFAGEAKDWAVSVTQEGSPLHANFPRFLDEIRKEFCGPIPPSVAKKAIRKLKQGDCTLGSYADAFQFLAQFLSWDDCRLQNQFLKGLSEFFRKELLWSTEMADLDELILECVEIERKVRVPKPIPLPGVRNIFFPFAADRNLEDDDLDELMEIEPTYANASSQTSGYYHENFLDVSPPIIQPSRRRNQNRVPLLEGLPAATPAPLTDQYLREFQTCRTRRRPGELQTFLRL</sequence>
<evidence type="ECO:0000313" key="3">
    <source>
        <dbReference type="Proteomes" id="UP001165941"/>
    </source>
</evidence>
<dbReference type="EMBL" id="PGGH01203710">
    <property type="protein sequence ID" value="NIG60644.1"/>
    <property type="molecule type" value="Genomic_DNA"/>
</dbReference>
<evidence type="ECO:0000313" key="2">
    <source>
        <dbReference type="EMBL" id="NIG60644.1"/>
    </source>
</evidence>
<dbReference type="InterPro" id="IPR005162">
    <property type="entry name" value="Retrotrans_gag_dom"/>
</dbReference>
<dbReference type="Pfam" id="PF03732">
    <property type="entry name" value="Retrotrans_gag"/>
    <property type="match status" value="1"/>
</dbReference>
<feature type="domain" description="Retrotransposon gag" evidence="1">
    <location>
        <begin position="24"/>
        <end position="114"/>
    </location>
</feature>